<dbReference type="PATRIC" id="fig|1029756.8.peg.48"/>
<sequence length="271" mass="29690">MGLSALFATCNSLASDVELTEKPREWQVWTGADASSNVWLLYSGVTSSPWSRMHEEGLKLRASGGYGEYTYSDRVPSSDPALDPRDREATFHAKTHYAEILVGYLMRFGELTAKAFVGPSIIGHDISPADTETVVIGDEIGLKGVLELWLNMGERGWGSLDMSFSSAHDTASARARTGYRIWPRLSLGVEAAVNVDAQGQCRMDVSSASGCKSAYDRETRLMDYGRAGGFVRYELERGELSLSVGALGDKFSRDGKTEISPYATVNWLTQF</sequence>
<dbReference type="EMBL" id="CP006912">
    <property type="protein sequence ID" value="AHB47179.1"/>
    <property type="molecule type" value="Genomic_DNA"/>
</dbReference>
<dbReference type="HOGENOM" id="CLU_074071_0_0_5"/>
<protein>
    <recommendedName>
        <fullName evidence="3">Cellulose biosynthesis protein BcsS</fullName>
    </recommendedName>
</protein>
<gene>
    <name evidence="1" type="ORF">W911_00215</name>
</gene>
<keyword evidence="2" id="KW-1185">Reference proteome</keyword>
<dbReference type="RefSeq" id="WP_023785497.1">
    <property type="nucleotide sequence ID" value="NC_022997.1"/>
</dbReference>
<accession>V5SB63</accession>
<evidence type="ECO:0000313" key="1">
    <source>
        <dbReference type="EMBL" id="AHB47179.1"/>
    </source>
</evidence>
<dbReference type="InterPro" id="IPR031485">
    <property type="entry name" value="CBP_BcsS"/>
</dbReference>
<reference evidence="1 2" key="1">
    <citation type="journal article" date="2014" name="Genome Announc.">
        <title>Complete Genome Sequence of Hyphomicrobium nitrativorans Strain NL23, a Denitrifying Bacterium Isolated from Biofilm of a Methanol-Fed Denitrification System Treating Seawater at the Montreal Biodome.</title>
        <authorList>
            <person name="Martineau C."/>
            <person name="Villeneuve C."/>
            <person name="Mauffrey F."/>
            <person name="Villemur R."/>
        </authorList>
    </citation>
    <scope>NUCLEOTIDE SEQUENCE [LARGE SCALE GENOMIC DNA]</scope>
    <source>
        <strain evidence="1">NL23</strain>
    </source>
</reference>
<dbReference type="STRING" id="1029756.W911_00215"/>
<name>V5SB63_9HYPH</name>
<dbReference type="KEGG" id="hni:W911_00215"/>
<dbReference type="OrthoDB" id="7931504at2"/>
<evidence type="ECO:0000313" key="2">
    <source>
        <dbReference type="Proteomes" id="UP000018542"/>
    </source>
</evidence>
<dbReference type="AlphaFoldDB" id="V5SB63"/>
<evidence type="ECO:0008006" key="3">
    <source>
        <dbReference type="Google" id="ProtNLM"/>
    </source>
</evidence>
<proteinExistence type="predicted"/>
<dbReference type="Pfam" id="PF17036">
    <property type="entry name" value="CBP_BcsS"/>
    <property type="match status" value="1"/>
</dbReference>
<dbReference type="Proteomes" id="UP000018542">
    <property type="component" value="Chromosome"/>
</dbReference>
<organism evidence="1 2">
    <name type="scientific">Hyphomicrobium nitrativorans NL23</name>
    <dbReference type="NCBI Taxonomy" id="1029756"/>
    <lineage>
        <taxon>Bacteria</taxon>
        <taxon>Pseudomonadati</taxon>
        <taxon>Pseudomonadota</taxon>
        <taxon>Alphaproteobacteria</taxon>
        <taxon>Hyphomicrobiales</taxon>
        <taxon>Hyphomicrobiaceae</taxon>
        <taxon>Hyphomicrobium</taxon>
    </lineage>
</organism>